<sequence>MNAINLYECYEHGEYSFTLRDRFIHSPQVERALTRLGDIHGDSRRTRASKGLLIQGPSGVGKSTLVKEYIRSLEELESHDPQKRTVLFVEMPSSPTKKNLAAAILAELKDPFAEARGHSAEVKFARVVLLLKNLGVEMLVLDEAQHLVDYRRNGAYEAADWIKSLMNETSIAFVLIGLKRTENLLLANEQLRRRFSATVAYDRFTFSANTSLHFVMLLQAIEGELPVQTISFVEPAMIKRFYLASYGLIDYLIKIVDRAVWLVQVQDLVGIELPVLAQAFEDEVWSYATEDRNPFSASFNFQPLFGKREPFETFEESST</sequence>
<evidence type="ECO:0000313" key="12">
    <source>
        <dbReference type="EMBL" id="QCI09918.1"/>
    </source>
</evidence>
<dbReference type="EMBL" id="CP039371">
    <property type="protein sequence ID" value="QCI09918.1"/>
    <property type="molecule type" value="Genomic_DNA"/>
</dbReference>
<dbReference type="Proteomes" id="UP000298551">
    <property type="component" value="Chromosome"/>
</dbReference>
<dbReference type="Proteomes" id="UP001217741">
    <property type="component" value="Unassembled WGS sequence"/>
</dbReference>
<evidence type="ECO:0000313" key="11">
    <source>
        <dbReference type="EMBL" id="POG04875.1"/>
    </source>
</evidence>
<dbReference type="Proteomes" id="UP000515680">
    <property type="component" value="Chromosome"/>
</dbReference>
<dbReference type="Proteomes" id="UP000196082">
    <property type="component" value="Unassembled WGS sequence"/>
</dbReference>
<reference evidence="9" key="16">
    <citation type="submission" date="2023-03" db="EMBL/GenBank/DDBJ databases">
        <title>Draft assemblies of triclosan tolerant bacteria isolated from returned activated sludge.</title>
        <authorList>
            <person name="Van Hamelsveld S."/>
        </authorList>
    </citation>
    <scope>NUCLEOTIDE SEQUENCE</scope>
    <source>
        <strain evidence="9">GW210012_S60</strain>
    </source>
</reference>
<dbReference type="EMBL" id="WOWR01000057">
    <property type="protein sequence ID" value="KAF0251522.1"/>
    <property type="molecule type" value="Genomic_DNA"/>
</dbReference>
<dbReference type="InterPro" id="IPR008868">
    <property type="entry name" value="TniB"/>
</dbReference>
<dbReference type="Proteomes" id="UP000442695">
    <property type="component" value="Unassembled WGS sequence"/>
</dbReference>
<evidence type="ECO:0000313" key="7">
    <source>
        <dbReference type="EMBL" id="MBF8736631.1"/>
    </source>
</evidence>
<reference evidence="11 18" key="6">
    <citation type="submission" date="2018-03" db="EMBL/GenBank/DDBJ databases">
        <title>Draft genome of Pseudomonas putida strain KH-21-114.</title>
        <authorList>
            <person name="Yoshizawa S."/>
            <person name="Khan N.H."/>
            <person name="Nishimura M."/>
            <person name="Chiura H.X."/>
            <person name="Ogura Y."/>
            <person name="Hayashi T."/>
            <person name="Kogure K."/>
        </authorList>
    </citation>
    <scope>NUCLEOTIDE SEQUENCE [LARGE SCALE GENOMIC DNA]</scope>
    <source>
        <strain evidence="11 18">KH-21-114</strain>
    </source>
</reference>
<dbReference type="Gene3D" id="3.40.50.300">
    <property type="entry name" value="P-loop containing nucleotide triphosphate hydrolases"/>
    <property type="match status" value="1"/>
</dbReference>
<reference evidence="4 20" key="10">
    <citation type="submission" date="2019-12" db="EMBL/GenBank/DDBJ databases">
        <authorList>
            <person name="Woiski C."/>
        </authorList>
    </citation>
    <scope>NUCLEOTIDE SEQUENCE [LARGE SCALE GENOMIC DNA]</scope>
    <source>
        <strain evidence="4 20">BOE100</strain>
    </source>
</reference>
<evidence type="ECO:0000259" key="1">
    <source>
        <dbReference type="SMART" id="SM00382"/>
    </source>
</evidence>
<evidence type="ECO:0000313" key="6">
    <source>
        <dbReference type="EMBL" id="MBA6118717.1"/>
    </source>
</evidence>
<evidence type="ECO:0000313" key="18">
    <source>
        <dbReference type="Proteomes" id="UP000237230"/>
    </source>
</evidence>
<reference evidence="19" key="8">
    <citation type="submission" date="2019-04" db="EMBL/GenBank/DDBJ databases">
        <title>Genome sequence of Pseudomonas putida 1290, an auxin catabolizing strain.</title>
        <authorList>
            <person name="Laird T.S."/>
            <person name="Leveau J.H.J."/>
        </authorList>
    </citation>
    <scope>NUCLEOTIDE SEQUENCE [LARGE SCALE GENOMIC DNA]</scope>
    <source>
        <strain evidence="19">1290</strain>
    </source>
</reference>
<evidence type="ECO:0000313" key="13">
    <source>
        <dbReference type="EMBL" id="QJQ07878.1"/>
    </source>
</evidence>
<dbReference type="Proteomes" id="UP000553948">
    <property type="component" value="Unassembled WGS sequence"/>
</dbReference>
<evidence type="ECO:0000313" key="4">
    <source>
        <dbReference type="EMBL" id="KAF0251522.1"/>
    </source>
</evidence>
<evidence type="ECO:0000313" key="21">
    <source>
        <dbReference type="Proteomes" id="UP000515680"/>
    </source>
</evidence>
<reference evidence="12" key="7">
    <citation type="submission" date="2019-04" db="EMBL/GenBank/DDBJ databases">
        <title>Genome Sequence of Pseudomonas putida 1290, an Auxin Catabolizing Strain.</title>
        <authorList>
            <person name="Laird T.S."/>
            <person name="Leveau J.H.J."/>
        </authorList>
    </citation>
    <scope>NUCLEOTIDE SEQUENCE [LARGE SCALE GENOMIC DNA]</scope>
    <source>
        <strain evidence="12">1290</strain>
    </source>
</reference>
<dbReference type="Proteomes" id="UP000076857">
    <property type="component" value="Chromosome"/>
</dbReference>
<evidence type="ECO:0000313" key="10">
    <source>
        <dbReference type="EMBL" id="OUM31751.1"/>
    </source>
</evidence>
<dbReference type="SMR" id="A0A0N8HGS6"/>
<reference evidence="14 22" key="13">
    <citation type="submission" date="2020-09" db="EMBL/GenBank/DDBJ databases">
        <title>Co-existence of a novel multidrug-resistance efflux pump with carbapenem resistance gene blaVIM-2 in one megaplasmid in Pseudomonas putida.</title>
        <authorList>
            <person name="Peng K."/>
            <person name="Li R."/>
        </authorList>
    </citation>
    <scope>NUCLEOTIDE SEQUENCE [LARGE SCALE GENOMIC DNA]</scope>
    <source>
        <strain evidence="14 22">ZXPA-20</strain>
    </source>
</reference>
<dbReference type="EMBL" id="JADLKB010000014">
    <property type="protein sequence ID" value="MBF8736631.1"/>
    <property type="molecule type" value="Genomic_DNA"/>
</dbReference>
<dbReference type="InterPro" id="IPR052026">
    <property type="entry name" value="ExeA_AAA_ATPase_DNA-bind"/>
</dbReference>
<evidence type="ECO:0000313" key="15">
    <source>
        <dbReference type="Proteomes" id="UP000050437"/>
    </source>
</evidence>
<reference evidence="2" key="3">
    <citation type="submission" date="2016-07" db="EMBL/GenBank/DDBJ databases">
        <title>New class B carbapenemase carried by novel plasmid in Pseudomonas putida enviromental strain in eastern Amazonia.</title>
        <authorList>
            <person name="Souza C.O."/>
            <person name="Lima K.V."/>
            <person name="Brasiliense D.M."/>
            <person name="Perez-Chaparro P.J."/>
            <person name="Mamizuka E.M."/>
            <person name="Lima M.O."/>
            <person name="Lima L.N."/>
            <person name="McCulloch J.A."/>
        </authorList>
    </citation>
    <scope>NUCLEOTIDE SEQUENCE [LARGE SCALE GENOMIC DNA]</scope>
    <source>
        <strain evidence="2">IEC33019</strain>
    </source>
</reference>
<dbReference type="Proteomes" id="UP000050437">
    <property type="component" value="Unassembled WGS sequence"/>
</dbReference>
<dbReference type="GeneID" id="97165482"/>
<evidence type="ECO:0000313" key="19">
    <source>
        <dbReference type="Proteomes" id="UP000298551"/>
    </source>
</evidence>
<dbReference type="InterPro" id="IPR003593">
    <property type="entry name" value="AAA+_ATPase"/>
</dbReference>
<dbReference type="EMBL" id="NFSB01000077">
    <property type="protein sequence ID" value="OUM31751.1"/>
    <property type="molecule type" value="Genomic_DNA"/>
</dbReference>
<dbReference type="Pfam" id="PF05621">
    <property type="entry name" value="TniB"/>
    <property type="match status" value="1"/>
</dbReference>
<dbReference type="EMBL" id="MINH01000021">
    <property type="protein sequence ID" value="POG04875.1"/>
    <property type="molecule type" value="Genomic_DNA"/>
</dbReference>
<evidence type="ECO:0000313" key="8">
    <source>
        <dbReference type="EMBL" id="MBI6883843.1"/>
    </source>
</evidence>
<dbReference type="Proteomes" id="UP000637061">
    <property type="component" value="Unassembled WGS sequence"/>
</dbReference>
<proteinExistence type="predicted"/>
<dbReference type="PANTHER" id="PTHR35894">
    <property type="entry name" value="GENERAL SECRETION PATHWAY PROTEIN A-RELATED"/>
    <property type="match status" value="1"/>
</dbReference>
<dbReference type="PANTHER" id="PTHR35894:SF5">
    <property type="entry name" value="MU-LIKE PROPHAGE FLUMU DNA TRANSPOSITION PROTEIN B"/>
    <property type="match status" value="1"/>
</dbReference>
<dbReference type="EMBL" id="CP016634">
    <property type="protein sequence ID" value="ANY85621.1"/>
    <property type="molecule type" value="Genomic_DNA"/>
</dbReference>
<accession>A0A0N8HGS6</accession>
<dbReference type="OrthoDB" id="6058098at2"/>
<dbReference type="Proteomes" id="UP000516786">
    <property type="component" value="Chromosome"/>
</dbReference>
<name>A0A0N8HGS6_PSEPU</name>
<dbReference type="EMBL" id="AP022227">
    <property type="protein sequence ID" value="BBT37666.1"/>
    <property type="molecule type" value="Genomic_DNA"/>
</dbReference>
<dbReference type="EMBL" id="JAEHTE010000005">
    <property type="protein sequence ID" value="MBI6883843.1"/>
    <property type="molecule type" value="Genomic_DNA"/>
</dbReference>
<evidence type="ECO:0000313" key="3">
    <source>
        <dbReference type="EMBL" id="BBT37666.1"/>
    </source>
</evidence>
<reference evidence="13 16" key="2">
    <citation type="submission" date="2016-04" db="EMBL/GenBank/DDBJ databases">
        <authorList>
            <person name="Qiu J."/>
        </authorList>
    </citation>
    <scope>NUCLEOTIDE SEQUENCE [LARGE SCALE GENOMIC DNA]</scope>
    <source>
        <strain evidence="13 16">JQ581</strain>
    </source>
</reference>
<evidence type="ECO:0000313" key="22">
    <source>
        <dbReference type="Proteomes" id="UP000516786"/>
    </source>
</evidence>
<dbReference type="EMBL" id="CP061723">
    <property type="protein sequence ID" value="QOC98163.1"/>
    <property type="molecule type" value="Genomic_DNA"/>
</dbReference>
<dbReference type="InterPro" id="IPR027417">
    <property type="entry name" value="P-loop_NTPase"/>
</dbReference>
<evidence type="ECO:0000313" key="2">
    <source>
        <dbReference type="EMBL" id="ANY85621.1"/>
    </source>
</evidence>
<dbReference type="EMBL" id="CP050951">
    <property type="protein sequence ID" value="QJQ07878.1"/>
    <property type="molecule type" value="Genomic_DNA"/>
</dbReference>
<organism evidence="5 15">
    <name type="scientific">Pseudomonas putida</name>
    <name type="common">Arthrobacter siderocapsulatus</name>
    <dbReference type="NCBI Taxonomy" id="303"/>
    <lineage>
        <taxon>Bacteria</taxon>
        <taxon>Pseudomonadati</taxon>
        <taxon>Pseudomonadota</taxon>
        <taxon>Gammaproteobacteria</taxon>
        <taxon>Pseudomonadales</taxon>
        <taxon>Pseudomonadaceae</taxon>
        <taxon>Pseudomonas</taxon>
    </lineage>
</organism>
<reference evidence="13 16" key="11">
    <citation type="submission" date="2020-04" db="EMBL/GenBank/DDBJ databases">
        <title>Complete genome sequence of Pseudomonas putida strain JQ581.</title>
        <authorList>
            <person name="Mu Y."/>
        </authorList>
    </citation>
    <scope>NUCLEOTIDE SEQUENCE [LARGE SCALE GENOMIC DNA]</scope>
    <source>
        <strain evidence="13 16">JQ581</strain>
    </source>
</reference>
<dbReference type="Proteomes" id="UP000237230">
    <property type="component" value="Unassembled WGS sequence"/>
</dbReference>
<evidence type="ECO:0000313" key="20">
    <source>
        <dbReference type="Proteomes" id="UP000442695"/>
    </source>
</evidence>
<reference evidence="3 21" key="9">
    <citation type="submission" date="2019-12" db="EMBL/GenBank/DDBJ databases">
        <title>complete genome sequences of Pseudomonas putida str. WP8-W18-CRE-01 isolated from wastewater treatment plant effluent.</title>
        <authorList>
            <person name="Sekizuka T."/>
            <person name="Itokawa K."/>
            <person name="Yatsu K."/>
            <person name="Inamine Y."/>
            <person name="Kuroda M."/>
        </authorList>
    </citation>
    <scope>NUCLEOTIDE SEQUENCE [LARGE SCALE GENOMIC DNA]</scope>
    <source>
        <strain evidence="3 21">WP8-W18-CRE-01</strain>
    </source>
</reference>
<feature type="domain" description="AAA+ ATPase" evidence="1">
    <location>
        <begin position="48"/>
        <end position="205"/>
    </location>
</feature>
<dbReference type="AlphaFoldDB" id="A0A0N8HGS6"/>
<evidence type="ECO:0000313" key="9">
    <source>
        <dbReference type="EMBL" id="MDF3869679.1"/>
    </source>
</evidence>
<dbReference type="Proteomes" id="UP000639504">
    <property type="component" value="Unassembled WGS sequence"/>
</dbReference>
<dbReference type="SMART" id="SM00382">
    <property type="entry name" value="AAA"/>
    <property type="match status" value="1"/>
</dbReference>
<reference evidence="10 17" key="5">
    <citation type="submission" date="2017-05" db="EMBL/GenBank/DDBJ databases">
        <title>Whole genome sequence of Pseudomonas putida isolate 1312 commercialized as a biostimulant.</title>
        <authorList>
            <person name="Crovadore J."/>
            <person name="Blanc P."/>
            <person name="Chablais R."/>
            <person name="Cochard B."/>
            <person name="Grizard D."/>
            <person name="Lefort F."/>
        </authorList>
    </citation>
    <scope>NUCLEOTIDE SEQUENCE [LARGE SCALE GENOMIC DNA]</scope>
    <source>
        <strain evidence="10 17">1312</strain>
    </source>
</reference>
<dbReference type="SUPFAM" id="SSF52540">
    <property type="entry name" value="P-loop containing nucleoside triphosphate hydrolases"/>
    <property type="match status" value="1"/>
</dbReference>
<evidence type="ECO:0000313" key="17">
    <source>
        <dbReference type="Proteomes" id="UP000196082"/>
    </source>
</evidence>
<reference evidence="7" key="14">
    <citation type="submission" date="2020-10" db="EMBL/GenBank/DDBJ databases">
        <title>Genome sequences of Pseudomonas isolates.</title>
        <authorList>
            <person name="Wessels L."/>
            <person name="Reich F."/>
            <person name="Hammerl J."/>
        </authorList>
    </citation>
    <scope>NUCLEOTIDE SEQUENCE</scope>
    <source>
        <strain evidence="7">20-MO00640-0</strain>
    </source>
</reference>
<protein>
    <submittedName>
        <fullName evidence="5">AAA family ATPase</fullName>
    </submittedName>
    <submittedName>
        <fullName evidence="2">Bacterial TniB protein</fullName>
    </submittedName>
    <submittedName>
        <fullName evidence="12">NACHT domain-containing protein</fullName>
    </submittedName>
    <submittedName>
        <fullName evidence="6">TniB family NTP-binding protein</fullName>
    </submittedName>
</protein>
<dbReference type="PATRIC" id="fig|303.175.peg.40"/>
<evidence type="ECO:0000313" key="14">
    <source>
        <dbReference type="EMBL" id="QOC98163.1"/>
    </source>
</evidence>
<reference evidence="8" key="15">
    <citation type="submission" date="2020-12" db="EMBL/GenBank/DDBJ databases">
        <title>Enhanced detection system for hospital associated transmission using whole genome sequencing surveillance.</title>
        <authorList>
            <person name="Harrison L.H."/>
            <person name="Van Tyne D."/>
            <person name="Marsh J.W."/>
            <person name="Griffith M.P."/>
            <person name="Snyder D.J."/>
            <person name="Cooper V.S."/>
            <person name="Mustapha M."/>
        </authorList>
    </citation>
    <scope>NUCLEOTIDE SEQUENCE</scope>
    <source>
        <strain evidence="8">PSB00042</strain>
    </source>
</reference>
<dbReference type="EMBL" id="JARJLO010000054">
    <property type="protein sequence ID" value="MDF3869679.1"/>
    <property type="molecule type" value="Genomic_DNA"/>
</dbReference>
<evidence type="ECO:0000313" key="23">
    <source>
        <dbReference type="Proteomes" id="UP000553948"/>
    </source>
</evidence>
<evidence type="ECO:0000313" key="5">
    <source>
        <dbReference type="EMBL" id="KPM67796.1"/>
    </source>
</evidence>
<evidence type="ECO:0000313" key="16">
    <source>
        <dbReference type="Proteomes" id="UP000076857"/>
    </source>
</evidence>
<dbReference type="OMA" id="PQHASRF"/>
<reference evidence="11 18" key="4">
    <citation type="submission" date="2016-08" db="EMBL/GenBank/DDBJ databases">
        <authorList>
            <person name="Seilhamer J.J."/>
        </authorList>
    </citation>
    <scope>NUCLEOTIDE SEQUENCE [LARGE SCALE GENOMIC DNA]</scope>
    <source>
        <strain evidence="11 18">KH-21-114</strain>
    </source>
</reference>
<reference evidence="5 15" key="1">
    <citation type="submission" date="2015-10" db="EMBL/GenBank/DDBJ databases">
        <title>Pseudomonas putida clinical strains.</title>
        <authorList>
            <person name="Molina L."/>
            <person name="Udaondo Z."/>
        </authorList>
    </citation>
    <scope>NUCLEOTIDE SEQUENCE [LARGE SCALE GENOMIC DNA]</scope>
    <source>
        <strain evidence="5 15">HB13667</strain>
    </source>
</reference>
<reference evidence="6 23" key="12">
    <citation type="submission" date="2020-07" db="EMBL/GenBank/DDBJ databases">
        <title>Diversity of carbapenemase encoding genes among Pseudomonas putida group clinical isolates in a tertiary Brazilian hospital.</title>
        <authorList>
            <person name="Alberto-Lei F."/>
            <person name="Nodari C.S."/>
            <person name="Streling A.P."/>
            <person name="Paulino J.T."/>
            <person name="Bessa-Neto F.O."/>
            <person name="Cayo R."/>
            <person name="Gales A.C."/>
        </authorList>
    </citation>
    <scope>NUCLEOTIDE SEQUENCE [LARGE SCALE GENOMIC DNA]</scope>
    <source>
        <strain evidence="6 23">12464</strain>
    </source>
</reference>
<dbReference type="EMBL" id="JACGDG010000025">
    <property type="protein sequence ID" value="MBA6118717.1"/>
    <property type="molecule type" value="Genomic_DNA"/>
</dbReference>
<dbReference type="RefSeq" id="WP_010951429.1">
    <property type="nucleotide sequence ID" value="NZ_AP022055.1"/>
</dbReference>
<gene>
    <name evidence="13" type="ORF">A3L25_000035</name>
    <name evidence="10" type="ORF">B8W72_14680</name>
    <name evidence="11" type="ORF">BGP84_18425</name>
    <name evidence="12" type="ORF">E6B08_00035</name>
    <name evidence="4" type="ORF">GN299_27885</name>
    <name evidence="6" type="ORF">H4C47_23660</name>
    <name evidence="5" type="ORF">HB13667_05500</name>
    <name evidence="14" type="ORF">ID616_00055</name>
    <name evidence="2" type="ORF">IEC33019_0007</name>
    <name evidence="7" type="ORF">IR015_14585</name>
    <name evidence="8" type="ORF">JEU22_07960</name>
    <name evidence="9" type="ORF">P3W50_04280</name>
    <name evidence="3" type="ORF">WP8W18C01_00070</name>
</gene>
<dbReference type="EMBL" id="LKKS01000027">
    <property type="protein sequence ID" value="KPM67796.1"/>
    <property type="molecule type" value="Genomic_DNA"/>
</dbReference>